<evidence type="ECO:0000259" key="5">
    <source>
        <dbReference type="PROSITE" id="PS50305"/>
    </source>
</evidence>
<evidence type="ECO:0000313" key="6">
    <source>
        <dbReference type="EMBL" id="RSL32458.1"/>
    </source>
</evidence>
<dbReference type="EC" id="2.3.1.286" evidence="1"/>
<keyword evidence="3" id="KW-0520">NAD</keyword>
<dbReference type="GO" id="GO:0070403">
    <property type="term" value="F:NAD+ binding"/>
    <property type="evidence" value="ECO:0007669"/>
    <property type="project" value="InterPro"/>
</dbReference>
<dbReference type="NCBIfam" id="NF001753">
    <property type="entry name" value="PRK00481.1-3"/>
    <property type="match status" value="1"/>
</dbReference>
<dbReference type="Pfam" id="PF02146">
    <property type="entry name" value="SIR2"/>
    <property type="match status" value="1"/>
</dbReference>
<reference evidence="6 7" key="1">
    <citation type="submission" date="2018-10" db="EMBL/GenBank/DDBJ databases">
        <title>Draft genome sequence of Bacillus salarius IM0101, isolated from a hypersaline soil in Inner Mongolia, China.</title>
        <authorList>
            <person name="Yamprayoonswat W."/>
            <person name="Boonvisut S."/>
            <person name="Jumpathong W."/>
            <person name="Sittihan S."/>
            <person name="Ruangsuj P."/>
            <person name="Wanthongcharoen S."/>
            <person name="Thongpramul N."/>
            <person name="Pimmason S."/>
            <person name="Yu B."/>
            <person name="Yasawong M."/>
        </authorList>
    </citation>
    <scope>NUCLEOTIDE SEQUENCE [LARGE SCALE GENOMIC DNA]</scope>
    <source>
        <strain evidence="6 7">IM0101</strain>
    </source>
</reference>
<evidence type="ECO:0000256" key="3">
    <source>
        <dbReference type="ARBA" id="ARBA00023027"/>
    </source>
</evidence>
<keyword evidence="4" id="KW-0479">Metal-binding</keyword>
<gene>
    <name evidence="6" type="ORF">D7Z54_14980</name>
</gene>
<dbReference type="GO" id="GO:0017136">
    <property type="term" value="F:histone deacetylase activity, NAD-dependent"/>
    <property type="evidence" value="ECO:0007669"/>
    <property type="project" value="TreeGrafter"/>
</dbReference>
<comment type="caution">
    <text evidence="6">The sequence shown here is derived from an EMBL/GenBank/DDBJ whole genome shotgun (WGS) entry which is preliminary data.</text>
</comment>
<dbReference type="Gene3D" id="3.30.1600.10">
    <property type="entry name" value="SIR2/SIRT2 'Small Domain"/>
    <property type="match status" value="1"/>
</dbReference>
<dbReference type="InterPro" id="IPR029035">
    <property type="entry name" value="DHS-like_NAD/FAD-binding_dom"/>
</dbReference>
<keyword evidence="7" id="KW-1185">Reference proteome</keyword>
<dbReference type="NCBIfam" id="NF001752">
    <property type="entry name" value="PRK00481.1-1"/>
    <property type="match status" value="1"/>
</dbReference>
<keyword evidence="2" id="KW-0808">Transferase</keyword>
<feature type="binding site" evidence="4">
    <location>
        <position position="126"/>
    </location>
    <ligand>
        <name>Zn(2+)</name>
        <dbReference type="ChEBI" id="CHEBI:29105"/>
    </ligand>
</feature>
<sequence>MEKLAEWLNQAEHAVVMTGAGMSTESGLPDFRSDKGLWNNRDPAKLASIDMMQQNWEEFFSFYRSRIQSLAHVKPNNGHYILAEWEKHGLVKSIITQNVDGLHHAAGSENIAELHGSITSLRCHSCGKTTNSAAYLENKSCCTDCSGVLRPNIVLFGEMLPKQAIAFAQTETAKADLFIVLGSSLSVAPASFFPADAKDQGAKLVIINRTPTDIDQKADLLLQDEDIGSILTKTNTKI</sequence>
<keyword evidence="4" id="KW-0862">Zinc</keyword>
<dbReference type="Proteomes" id="UP000275076">
    <property type="component" value="Unassembled WGS sequence"/>
</dbReference>
<proteinExistence type="predicted"/>
<evidence type="ECO:0000256" key="2">
    <source>
        <dbReference type="ARBA" id="ARBA00022679"/>
    </source>
</evidence>
<dbReference type="RefSeq" id="WP_125556673.1">
    <property type="nucleotide sequence ID" value="NZ_RBVX01000014.1"/>
</dbReference>
<dbReference type="PANTHER" id="PTHR11085:SF4">
    <property type="entry name" value="NAD-DEPENDENT PROTEIN DEACYLASE"/>
    <property type="match status" value="1"/>
</dbReference>
<dbReference type="Gene3D" id="3.40.50.1220">
    <property type="entry name" value="TPP-binding domain"/>
    <property type="match status" value="1"/>
</dbReference>
<dbReference type="EMBL" id="RBVX01000014">
    <property type="protein sequence ID" value="RSL32458.1"/>
    <property type="molecule type" value="Genomic_DNA"/>
</dbReference>
<organism evidence="6 7">
    <name type="scientific">Salibacterium salarium</name>
    <dbReference type="NCBI Taxonomy" id="284579"/>
    <lineage>
        <taxon>Bacteria</taxon>
        <taxon>Bacillati</taxon>
        <taxon>Bacillota</taxon>
        <taxon>Bacilli</taxon>
        <taxon>Bacillales</taxon>
        <taxon>Bacillaceae</taxon>
    </lineage>
</organism>
<feature type="binding site" evidence="4">
    <location>
        <position position="145"/>
    </location>
    <ligand>
        <name>Zn(2+)</name>
        <dbReference type="ChEBI" id="CHEBI:29105"/>
    </ligand>
</feature>
<dbReference type="InterPro" id="IPR026591">
    <property type="entry name" value="Sirtuin_cat_small_dom_sf"/>
</dbReference>
<name>A0A3R9QKM2_9BACI</name>
<feature type="binding site" evidence="4">
    <location>
        <position position="123"/>
    </location>
    <ligand>
        <name>Zn(2+)</name>
        <dbReference type="ChEBI" id="CHEBI:29105"/>
    </ligand>
</feature>
<feature type="active site" description="Proton acceptor" evidence="4">
    <location>
        <position position="115"/>
    </location>
</feature>
<feature type="binding site" evidence="4">
    <location>
        <position position="142"/>
    </location>
    <ligand>
        <name>Zn(2+)</name>
        <dbReference type="ChEBI" id="CHEBI:29105"/>
    </ligand>
</feature>
<dbReference type="InterPro" id="IPR050134">
    <property type="entry name" value="NAD-dep_sirtuin_deacylases"/>
</dbReference>
<dbReference type="PROSITE" id="PS50305">
    <property type="entry name" value="SIRTUIN"/>
    <property type="match status" value="1"/>
</dbReference>
<dbReference type="OrthoDB" id="9800582at2"/>
<dbReference type="InterPro" id="IPR003000">
    <property type="entry name" value="Sirtuin"/>
</dbReference>
<dbReference type="GO" id="GO:0046872">
    <property type="term" value="F:metal ion binding"/>
    <property type="evidence" value="ECO:0007669"/>
    <property type="project" value="UniProtKB-KW"/>
</dbReference>
<dbReference type="PANTHER" id="PTHR11085">
    <property type="entry name" value="NAD-DEPENDENT PROTEIN DEACYLASE SIRTUIN-5, MITOCHONDRIAL-RELATED"/>
    <property type="match status" value="1"/>
</dbReference>
<evidence type="ECO:0000313" key="7">
    <source>
        <dbReference type="Proteomes" id="UP000275076"/>
    </source>
</evidence>
<evidence type="ECO:0000256" key="1">
    <source>
        <dbReference type="ARBA" id="ARBA00012928"/>
    </source>
</evidence>
<dbReference type="SUPFAM" id="SSF52467">
    <property type="entry name" value="DHS-like NAD/FAD-binding domain"/>
    <property type="match status" value="1"/>
</dbReference>
<dbReference type="AlphaFoldDB" id="A0A3R9QKM2"/>
<dbReference type="InterPro" id="IPR026590">
    <property type="entry name" value="Ssirtuin_cat_dom"/>
</dbReference>
<feature type="domain" description="Deacetylase sirtuin-type" evidence="5">
    <location>
        <begin position="1"/>
        <end position="238"/>
    </location>
</feature>
<protein>
    <recommendedName>
        <fullName evidence="1">protein acetyllysine N-acetyltransferase</fullName>
        <ecNumber evidence="1">2.3.1.286</ecNumber>
    </recommendedName>
</protein>
<evidence type="ECO:0000256" key="4">
    <source>
        <dbReference type="PROSITE-ProRule" id="PRU00236"/>
    </source>
</evidence>
<accession>A0A3R9QKM2</accession>